<dbReference type="EMBL" id="BGPR01009063">
    <property type="protein sequence ID" value="GBN37735.1"/>
    <property type="molecule type" value="Genomic_DNA"/>
</dbReference>
<protein>
    <submittedName>
        <fullName evidence="1">Uncharacterized protein</fullName>
    </submittedName>
</protein>
<dbReference type="AlphaFoldDB" id="A0A4Y2NE85"/>
<evidence type="ECO:0000313" key="2">
    <source>
        <dbReference type="Proteomes" id="UP000499080"/>
    </source>
</evidence>
<comment type="caution">
    <text evidence="1">The sequence shown here is derived from an EMBL/GenBank/DDBJ whole genome shotgun (WGS) entry which is preliminary data.</text>
</comment>
<name>A0A4Y2NE85_ARAVE</name>
<sequence>MRPIALISSYQPSYKGVTSIACRIWMRLPSSLTRQDHMNNLDEILGKIASDKLKIKPVKCKFAQDCDIKVTWWEGDVRRRQKQTIKRFWIFLRPVPKLK</sequence>
<evidence type="ECO:0000313" key="1">
    <source>
        <dbReference type="EMBL" id="GBN37735.1"/>
    </source>
</evidence>
<dbReference type="Proteomes" id="UP000499080">
    <property type="component" value="Unassembled WGS sequence"/>
</dbReference>
<accession>A0A4Y2NE85</accession>
<keyword evidence="2" id="KW-1185">Reference proteome</keyword>
<reference evidence="1 2" key="1">
    <citation type="journal article" date="2019" name="Sci. Rep.">
        <title>Orb-weaving spider Araneus ventricosus genome elucidates the spidroin gene catalogue.</title>
        <authorList>
            <person name="Kono N."/>
            <person name="Nakamura H."/>
            <person name="Ohtoshi R."/>
            <person name="Moran D.A.P."/>
            <person name="Shinohara A."/>
            <person name="Yoshida Y."/>
            <person name="Fujiwara M."/>
            <person name="Mori M."/>
            <person name="Tomita M."/>
            <person name="Arakawa K."/>
        </authorList>
    </citation>
    <scope>NUCLEOTIDE SEQUENCE [LARGE SCALE GENOMIC DNA]</scope>
</reference>
<dbReference type="OrthoDB" id="115435at2759"/>
<organism evidence="1 2">
    <name type="scientific">Araneus ventricosus</name>
    <name type="common">Orbweaver spider</name>
    <name type="synonym">Epeira ventricosa</name>
    <dbReference type="NCBI Taxonomy" id="182803"/>
    <lineage>
        <taxon>Eukaryota</taxon>
        <taxon>Metazoa</taxon>
        <taxon>Ecdysozoa</taxon>
        <taxon>Arthropoda</taxon>
        <taxon>Chelicerata</taxon>
        <taxon>Arachnida</taxon>
        <taxon>Araneae</taxon>
        <taxon>Araneomorphae</taxon>
        <taxon>Entelegynae</taxon>
        <taxon>Araneoidea</taxon>
        <taxon>Araneidae</taxon>
        <taxon>Araneus</taxon>
    </lineage>
</organism>
<gene>
    <name evidence="1" type="ORF">AVEN_155453_1</name>
</gene>
<proteinExistence type="predicted"/>